<evidence type="ECO:0000313" key="2">
    <source>
        <dbReference type="Proteomes" id="UP001595990"/>
    </source>
</evidence>
<name>A0ABV9BE58_9ACTN</name>
<dbReference type="Proteomes" id="UP001595990">
    <property type="component" value="Unassembled WGS sequence"/>
</dbReference>
<protein>
    <recommendedName>
        <fullName evidence="3">4Fe-4S Wbl-type domain-containing protein</fullName>
    </recommendedName>
</protein>
<keyword evidence="2" id="KW-1185">Reference proteome</keyword>
<proteinExistence type="predicted"/>
<reference evidence="2" key="1">
    <citation type="journal article" date="2019" name="Int. J. Syst. Evol. Microbiol.">
        <title>The Global Catalogue of Microorganisms (GCM) 10K type strain sequencing project: providing services to taxonomists for standard genome sequencing and annotation.</title>
        <authorList>
            <consortium name="The Broad Institute Genomics Platform"/>
            <consortium name="The Broad Institute Genome Sequencing Center for Infectious Disease"/>
            <person name="Wu L."/>
            <person name="Ma J."/>
        </authorList>
    </citation>
    <scope>NUCLEOTIDE SEQUENCE [LARGE SCALE GENOMIC DNA]</scope>
    <source>
        <strain evidence="2">CECT 8064</strain>
    </source>
</reference>
<sequence length="106" mass="11572">MIDKQRILALAQQSRPRVEASERAVDHLLALRLLHSQDSPLARPIAWSAALCGSRGELDSVAREEAARVCVACPISEPCRTAIVTGMPESARAWRERRGGDLSLTV</sequence>
<accession>A0ABV9BE58</accession>
<dbReference type="RefSeq" id="WP_417922230.1">
    <property type="nucleotide sequence ID" value="NZ_JBHSFS010000002.1"/>
</dbReference>
<dbReference type="EMBL" id="JBHSFS010000002">
    <property type="protein sequence ID" value="MFC4512150.1"/>
    <property type="molecule type" value="Genomic_DNA"/>
</dbReference>
<evidence type="ECO:0008006" key="3">
    <source>
        <dbReference type="Google" id="ProtNLM"/>
    </source>
</evidence>
<evidence type="ECO:0000313" key="1">
    <source>
        <dbReference type="EMBL" id="MFC4512150.1"/>
    </source>
</evidence>
<comment type="caution">
    <text evidence="1">The sequence shown here is derived from an EMBL/GenBank/DDBJ whole genome shotgun (WGS) entry which is preliminary data.</text>
</comment>
<gene>
    <name evidence="1" type="ORF">ACFPEN_04295</name>
</gene>
<organism evidence="1 2">
    <name type="scientific">Streptomyces ehimensis</name>
    <dbReference type="NCBI Taxonomy" id="68195"/>
    <lineage>
        <taxon>Bacteria</taxon>
        <taxon>Bacillati</taxon>
        <taxon>Actinomycetota</taxon>
        <taxon>Actinomycetes</taxon>
        <taxon>Kitasatosporales</taxon>
        <taxon>Streptomycetaceae</taxon>
        <taxon>Streptomyces</taxon>
    </lineage>
</organism>